<evidence type="ECO:0000256" key="10">
    <source>
        <dbReference type="ARBA" id="ARBA00030835"/>
    </source>
</evidence>
<dbReference type="SMART" id="SM00047">
    <property type="entry name" value="LYZ2"/>
    <property type="match status" value="1"/>
</dbReference>
<keyword evidence="12" id="KW-0966">Cell projection</keyword>
<dbReference type="RefSeq" id="WP_348945782.1">
    <property type="nucleotide sequence ID" value="NZ_CP157355.1"/>
</dbReference>
<dbReference type="GO" id="GO:0071973">
    <property type="term" value="P:bacterial-type flagellum-dependent cell motility"/>
    <property type="evidence" value="ECO:0007669"/>
    <property type="project" value="TreeGrafter"/>
</dbReference>
<evidence type="ECO:0000256" key="3">
    <source>
        <dbReference type="ARBA" id="ARBA00006880"/>
    </source>
</evidence>
<evidence type="ECO:0000256" key="9">
    <source>
        <dbReference type="ARBA" id="ARBA00023316"/>
    </source>
</evidence>
<dbReference type="InterPro" id="IPR013377">
    <property type="entry name" value="FlgJ"/>
</dbReference>
<accession>A0AAU7FBR2</accession>
<dbReference type="EMBL" id="CP157355">
    <property type="protein sequence ID" value="XBM01495.1"/>
    <property type="molecule type" value="Genomic_DNA"/>
</dbReference>
<evidence type="ECO:0000259" key="11">
    <source>
        <dbReference type="SMART" id="SM00047"/>
    </source>
</evidence>
<dbReference type="InterPro" id="IPR051056">
    <property type="entry name" value="Glycosyl_Hydrolase_73"/>
</dbReference>
<dbReference type="AlphaFoldDB" id="A0AAU7FBR2"/>
<keyword evidence="7 12" id="KW-0378">Hydrolase</keyword>
<dbReference type="PRINTS" id="PR01002">
    <property type="entry name" value="FLGFLGJ"/>
</dbReference>
<reference evidence="12" key="1">
    <citation type="submission" date="2024-05" db="EMBL/GenBank/DDBJ databases">
        <authorList>
            <person name="Yang L."/>
            <person name="Pan L."/>
        </authorList>
    </citation>
    <scope>NUCLEOTIDE SEQUENCE</scope>
    <source>
        <strain evidence="12">FCG-7</strain>
    </source>
</reference>
<comment type="subcellular location">
    <subcellularLocation>
        <location evidence="2">Periplasm</location>
    </subcellularLocation>
</comment>
<gene>
    <name evidence="12" type="primary">flgJ</name>
    <name evidence="12" type="ORF">ABHF33_04210</name>
</gene>
<evidence type="ECO:0000256" key="8">
    <source>
        <dbReference type="ARBA" id="ARBA00023295"/>
    </source>
</evidence>
<dbReference type="GO" id="GO:0071555">
    <property type="term" value="P:cell wall organization"/>
    <property type="evidence" value="ECO:0007669"/>
    <property type="project" value="UniProtKB-KW"/>
</dbReference>
<comment type="similarity">
    <text evidence="4">In the C-terminal section; belongs to the glycosyl hydrolase 73 family.</text>
</comment>
<keyword evidence="6" id="KW-0574">Periplasm</keyword>
<sequence>MLPRAIFDSQSISADPRSLDRLRASSLSNKGAATQGVAQQFEALLLQQMLGAMRKAAPPDELDQSAASQMFKGMRDQQLAQNWAQSGGIGFANMIVRQLNIQENPALLQQPLRNDVRSALRRPLALNAAAVAAKPAVQMGAVAANPQSKSGTVSDFVGKLGEAAKSTAATLGLSPHLLLAHAALETGWGKKGIKGADGSESHNLFGIKAGSGWQGKTVDVLTTEYVEGRAQKRVEKFRAYDSYTEAMADYASLIKRRYGAAVAQGSDAVGFAKALVAGGYATDPLYAQKLTRVADRLADQLAAFGSRLGA</sequence>
<dbReference type="KEGG" id="cmav:ABHF33_04210"/>
<keyword evidence="9" id="KW-0961">Cell wall biogenesis/degradation</keyword>
<keyword evidence="12" id="KW-0969">Cilium</keyword>
<dbReference type="GO" id="GO:0042597">
    <property type="term" value="C:periplasmic space"/>
    <property type="evidence" value="ECO:0007669"/>
    <property type="project" value="UniProtKB-SubCell"/>
</dbReference>
<evidence type="ECO:0000313" key="12">
    <source>
        <dbReference type="EMBL" id="XBM01495.1"/>
    </source>
</evidence>
<name>A0AAU7FBR2_9NEIS</name>
<evidence type="ECO:0000256" key="2">
    <source>
        <dbReference type="ARBA" id="ARBA00004418"/>
    </source>
</evidence>
<evidence type="ECO:0000256" key="4">
    <source>
        <dbReference type="ARBA" id="ARBA00007974"/>
    </source>
</evidence>
<dbReference type="Gene3D" id="2.10.70.40">
    <property type="entry name" value="peptidoglycan hydrolase"/>
    <property type="match status" value="1"/>
</dbReference>
<dbReference type="Gene3D" id="1.10.530.10">
    <property type="match status" value="1"/>
</dbReference>
<comment type="function">
    <text evidence="1">Flagellum-specific muramidase which hydrolyzes the peptidoglycan layer to assemble the rod structure in the periplasmic space.</text>
</comment>
<evidence type="ECO:0000256" key="7">
    <source>
        <dbReference type="ARBA" id="ARBA00022801"/>
    </source>
</evidence>
<organism evidence="12">
    <name type="scientific">Chitinibacter mangrovi</name>
    <dbReference type="NCBI Taxonomy" id="3153927"/>
    <lineage>
        <taxon>Bacteria</taxon>
        <taxon>Pseudomonadati</taxon>
        <taxon>Pseudomonadota</taxon>
        <taxon>Betaproteobacteria</taxon>
        <taxon>Neisseriales</taxon>
        <taxon>Chitinibacteraceae</taxon>
        <taxon>Chitinibacter</taxon>
    </lineage>
</organism>
<evidence type="ECO:0000256" key="5">
    <source>
        <dbReference type="ARBA" id="ARBA00013433"/>
    </source>
</evidence>
<evidence type="ECO:0000256" key="6">
    <source>
        <dbReference type="ARBA" id="ARBA00022764"/>
    </source>
</evidence>
<keyword evidence="12" id="KW-0282">Flagellum</keyword>
<dbReference type="NCBIfam" id="TIGR02541">
    <property type="entry name" value="flagell_FlgJ"/>
    <property type="match status" value="1"/>
</dbReference>
<keyword evidence="8" id="KW-0326">Glycosidase</keyword>
<dbReference type="PANTHER" id="PTHR33308">
    <property type="entry name" value="PEPTIDOGLYCAN HYDROLASE FLGJ"/>
    <property type="match status" value="1"/>
</dbReference>
<feature type="domain" description="Mannosyl-glycoprotein endo-beta-N-acetylglucosamidase-like" evidence="11">
    <location>
        <begin position="145"/>
        <end position="305"/>
    </location>
</feature>
<proteinExistence type="inferred from homology"/>
<dbReference type="Pfam" id="PF01832">
    <property type="entry name" value="Glucosaminidase"/>
    <property type="match status" value="1"/>
</dbReference>
<dbReference type="PANTHER" id="PTHR33308:SF9">
    <property type="entry name" value="PEPTIDOGLYCAN HYDROLASE FLGJ"/>
    <property type="match status" value="1"/>
</dbReference>
<comment type="similarity">
    <text evidence="3">In the N-terminal section; belongs to the FlgJ family.</text>
</comment>
<evidence type="ECO:0000256" key="1">
    <source>
        <dbReference type="ARBA" id="ARBA00002954"/>
    </source>
</evidence>
<dbReference type="Pfam" id="PF10135">
    <property type="entry name" value="Rod-binding"/>
    <property type="match status" value="1"/>
</dbReference>
<protein>
    <recommendedName>
        <fullName evidence="5">Peptidoglycan hydrolase FlgJ</fullName>
    </recommendedName>
    <alternativeName>
        <fullName evidence="10">Muramidase FlgJ</fullName>
    </alternativeName>
</protein>
<dbReference type="InterPro" id="IPR002901">
    <property type="entry name" value="MGlyc_endo_b_GlcNAc-like_dom"/>
</dbReference>
<dbReference type="GO" id="GO:0044780">
    <property type="term" value="P:bacterial-type flagellum assembly"/>
    <property type="evidence" value="ECO:0007669"/>
    <property type="project" value="InterPro"/>
</dbReference>
<dbReference type="InterPro" id="IPR019301">
    <property type="entry name" value="Flagellar_prot_FlgJ_N"/>
</dbReference>
<dbReference type="GO" id="GO:0016798">
    <property type="term" value="F:hydrolase activity, acting on glycosyl bonds"/>
    <property type="evidence" value="ECO:0007669"/>
    <property type="project" value="UniProtKB-KW"/>
</dbReference>
<dbReference type="GO" id="GO:0004040">
    <property type="term" value="F:amidase activity"/>
    <property type="evidence" value="ECO:0007669"/>
    <property type="project" value="InterPro"/>
</dbReference>